<gene>
    <name evidence="3" type="ORF">Dsin_032382</name>
    <name evidence="2" type="ORF">Dsin_033108</name>
</gene>
<evidence type="ECO:0000313" key="2">
    <source>
        <dbReference type="EMBL" id="KAK3170516.1"/>
    </source>
</evidence>
<reference evidence="3" key="1">
    <citation type="journal article" date="2023" name="Plant J.">
        <title>Genome sequences and population genomics provide insights into the demographic history, inbreeding, and mutation load of two 'living fossil' tree species of Dipteronia.</title>
        <authorList>
            <person name="Feng Y."/>
            <person name="Comes H.P."/>
            <person name="Chen J."/>
            <person name="Zhu S."/>
            <person name="Lu R."/>
            <person name="Zhang X."/>
            <person name="Li P."/>
            <person name="Qiu J."/>
            <person name="Olsen K.M."/>
            <person name="Qiu Y."/>
        </authorList>
    </citation>
    <scope>NUCLEOTIDE SEQUENCE</scope>
    <source>
        <strain evidence="3">NBL</strain>
    </source>
</reference>
<comment type="caution">
    <text evidence="3">The sequence shown here is derived from an EMBL/GenBank/DDBJ whole genome shotgun (WGS) entry which is preliminary data.</text>
</comment>
<feature type="region of interest" description="Disordered" evidence="1">
    <location>
        <begin position="95"/>
        <end position="114"/>
    </location>
</feature>
<organism evidence="3 4">
    <name type="scientific">Dipteronia sinensis</name>
    <dbReference type="NCBI Taxonomy" id="43782"/>
    <lineage>
        <taxon>Eukaryota</taxon>
        <taxon>Viridiplantae</taxon>
        <taxon>Streptophyta</taxon>
        <taxon>Embryophyta</taxon>
        <taxon>Tracheophyta</taxon>
        <taxon>Spermatophyta</taxon>
        <taxon>Magnoliopsida</taxon>
        <taxon>eudicotyledons</taxon>
        <taxon>Gunneridae</taxon>
        <taxon>Pentapetalae</taxon>
        <taxon>rosids</taxon>
        <taxon>malvids</taxon>
        <taxon>Sapindales</taxon>
        <taxon>Sapindaceae</taxon>
        <taxon>Hippocastanoideae</taxon>
        <taxon>Acereae</taxon>
        <taxon>Dipteronia</taxon>
    </lineage>
</organism>
<dbReference type="EMBL" id="JANJYJ010000010">
    <property type="protein sequence ID" value="KAK3185096.1"/>
    <property type="molecule type" value="Genomic_DNA"/>
</dbReference>
<dbReference type="Proteomes" id="UP001281410">
    <property type="component" value="Unassembled WGS sequence"/>
</dbReference>
<sequence length="151" mass="14957">MTKTAAKRPKATDPPTENLLKAAPFVNAVGTGAPAGGREIIDGGLLGESGVDGSGGEFTEESGDGAEGFGVCGGVGGVLVGDGADADMGGFETGAETGGVINGGDRAGEGDGEDVGDCAVAETTRNSMKVKRAMVEFAIFGYGLETRTMMF</sequence>
<evidence type="ECO:0000313" key="3">
    <source>
        <dbReference type="EMBL" id="KAK3185096.1"/>
    </source>
</evidence>
<dbReference type="EMBL" id="JANJYJ010000844">
    <property type="protein sequence ID" value="KAK3170516.1"/>
    <property type="molecule type" value="Genomic_DNA"/>
</dbReference>
<evidence type="ECO:0000313" key="4">
    <source>
        <dbReference type="Proteomes" id="UP001281410"/>
    </source>
</evidence>
<accession>A0AAD9ZN53</accession>
<feature type="region of interest" description="Disordered" evidence="1">
    <location>
        <begin position="40"/>
        <end position="66"/>
    </location>
</feature>
<dbReference type="AlphaFoldDB" id="A0AAD9ZN53"/>
<feature type="compositionally biased region" description="Gly residues" evidence="1">
    <location>
        <begin position="44"/>
        <end position="56"/>
    </location>
</feature>
<protein>
    <submittedName>
        <fullName evidence="3">Uncharacterized protein</fullName>
    </submittedName>
</protein>
<keyword evidence="4" id="KW-1185">Reference proteome</keyword>
<proteinExistence type="predicted"/>
<evidence type="ECO:0000256" key="1">
    <source>
        <dbReference type="SAM" id="MobiDB-lite"/>
    </source>
</evidence>
<name>A0AAD9ZN53_9ROSI</name>
<feature type="non-terminal residue" evidence="3">
    <location>
        <position position="151"/>
    </location>
</feature>